<dbReference type="SUPFAM" id="SSF55729">
    <property type="entry name" value="Acyl-CoA N-acyltransferases (Nat)"/>
    <property type="match status" value="1"/>
</dbReference>
<gene>
    <name evidence="1" type="ORF">AMPC_18180</name>
</gene>
<dbReference type="RefSeq" id="WP_248345904.1">
    <property type="nucleotide sequence ID" value="NZ_AP025592.1"/>
</dbReference>
<sequence length="391" mass="43668">MSFDLRILEAISDVPAASWDALLAHEPDRATPFLRHAFLSACELSGCAAGAGFAPRHLTLWRGRRLVAAAPAYVKDGSEGDFSRDWEWAAAARQARVRFYPKLVLTVPFTPATGRRFLVARGVDRAAAVAALVAGARALAEEERLGAVQVLFPLEEEAGALAPLGLAARLDFQYHWANRGYRAYDDFLARFSSKRRNQLRRERAAPGREGIEIATLRGPRLAEDAAALARDVEDLHRATVDQMAWGMRWVDRDFFERLLTGMPDAIEIVEARRGGRRIAAAFNVASRTHLYGRYWGCREEHPFLHFNVCLYHSVEECIRRGVQVFEGGAGGEHKLARGFEPAETWSSHLYLDARLDGAVRRHLEQEVPARREALLRWQADAPVLRHAGAAD</sequence>
<dbReference type="InterPro" id="IPR016181">
    <property type="entry name" value="Acyl_CoA_acyltransferase"/>
</dbReference>
<protein>
    <recommendedName>
        <fullName evidence="3">GNAT family N-acetyltransferase</fullName>
    </recommendedName>
</protein>
<dbReference type="EMBL" id="AP025592">
    <property type="protein sequence ID" value="BDG08705.1"/>
    <property type="molecule type" value="Genomic_DNA"/>
</dbReference>
<proteinExistence type="predicted"/>
<dbReference type="InterPro" id="IPR007434">
    <property type="entry name" value="FemAB-like"/>
</dbReference>
<organism evidence="1 2">
    <name type="scientific">Anaeromyxobacter paludicola</name>
    <dbReference type="NCBI Taxonomy" id="2918171"/>
    <lineage>
        <taxon>Bacteria</taxon>
        <taxon>Pseudomonadati</taxon>
        <taxon>Myxococcota</taxon>
        <taxon>Myxococcia</taxon>
        <taxon>Myxococcales</taxon>
        <taxon>Cystobacterineae</taxon>
        <taxon>Anaeromyxobacteraceae</taxon>
        <taxon>Anaeromyxobacter</taxon>
    </lineage>
</organism>
<dbReference type="Pfam" id="PF04339">
    <property type="entry name" value="FemAB_like"/>
    <property type="match status" value="1"/>
</dbReference>
<evidence type="ECO:0000313" key="1">
    <source>
        <dbReference type="EMBL" id="BDG08705.1"/>
    </source>
</evidence>
<dbReference type="SUPFAM" id="SSF53187">
    <property type="entry name" value="Zn-dependent exopeptidases"/>
    <property type="match status" value="1"/>
</dbReference>
<dbReference type="Proteomes" id="UP001162734">
    <property type="component" value="Chromosome"/>
</dbReference>
<evidence type="ECO:0000313" key="2">
    <source>
        <dbReference type="Proteomes" id="UP001162734"/>
    </source>
</evidence>
<dbReference type="PANTHER" id="PTHR47017:SF1">
    <property type="entry name" value="ACYL-COA"/>
    <property type="match status" value="1"/>
</dbReference>
<dbReference type="PANTHER" id="PTHR47017">
    <property type="entry name" value="ACYL-COA"/>
    <property type="match status" value="1"/>
</dbReference>
<reference evidence="2" key="1">
    <citation type="journal article" date="2022" name="Int. J. Syst. Evol. Microbiol.">
        <title>Anaeromyxobacter oryzae sp. nov., Anaeromyxobacter diazotrophicus sp. nov. and Anaeromyxobacter paludicola sp. nov., isolated from paddy soils.</title>
        <authorList>
            <person name="Itoh H."/>
            <person name="Xu Z."/>
            <person name="Mise K."/>
            <person name="Masuda Y."/>
            <person name="Ushijima N."/>
            <person name="Hayakawa C."/>
            <person name="Shiratori Y."/>
            <person name="Senoo K."/>
        </authorList>
    </citation>
    <scope>NUCLEOTIDE SEQUENCE [LARGE SCALE GENOMIC DNA]</scope>
    <source>
        <strain evidence="2">Red630</strain>
    </source>
</reference>
<name>A0ABM7XA55_9BACT</name>
<evidence type="ECO:0008006" key="3">
    <source>
        <dbReference type="Google" id="ProtNLM"/>
    </source>
</evidence>
<accession>A0ABM7XA55</accession>
<dbReference type="Gene3D" id="3.40.630.30">
    <property type="match status" value="1"/>
</dbReference>
<keyword evidence="2" id="KW-1185">Reference proteome</keyword>